<protein>
    <submittedName>
        <fullName evidence="5">ARHGEF4 isoform 5</fullName>
    </submittedName>
</protein>
<dbReference type="GO" id="GO:0005737">
    <property type="term" value="C:cytoplasm"/>
    <property type="evidence" value="ECO:0007669"/>
    <property type="project" value="UniProtKB-SubCell"/>
</dbReference>
<evidence type="ECO:0000256" key="1">
    <source>
        <dbReference type="ARBA" id="ARBA00004496"/>
    </source>
</evidence>
<sequence>KKLRARLALAHKTFSNFIESIVLEKENTHERSPGSPKGEKEKSRLRQGSWRAFLKSKDAGSPKKPTLVSLPLGPEILSPAETDSHCEEWAEDKEGYVFSDHWAPPLASTPLSSSLVSPEHRRKSEPTIKCTAAQEGDAKPR</sequence>
<dbReference type="GO" id="GO:0005085">
    <property type="term" value="F:guanyl-nucleotide exchange factor activity"/>
    <property type="evidence" value="ECO:0007669"/>
    <property type="project" value="UniProtKB-KW"/>
</dbReference>
<dbReference type="PANTHER" id="PTHR47544">
    <property type="entry name" value="RHO GUANINE NUCLEOTIDE EXCHANGE FACTOR 4"/>
    <property type="match status" value="1"/>
</dbReference>
<keyword evidence="3" id="KW-0344">Guanine-nucleotide releasing factor</keyword>
<accession>A0A2J8IRM5</accession>
<proteinExistence type="predicted"/>
<organism evidence="5 6">
    <name type="scientific">Pan troglodytes</name>
    <name type="common">Chimpanzee</name>
    <dbReference type="NCBI Taxonomy" id="9598"/>
    <lineage>
        <taxon>Eukaryota</taxon>
        <taxon>Metazoa</taxon>
        <taxon>Chordata</taxon>
        <taxon>Craniata</taxon>
        <taxon>Vertebrata</taxon>
        <taxon>Euteleostomi</taxon>
        <taxon>Mammalia</taxon>
        <taxon>Eutheria</taxon>
        <taxon>Euarchontoglires</taxon>
        <taxon>Primates</taxon>
        <taxon>Haplorrhini</taxon>
        <taxon>Catarrhini</taxon>
        <taxon>Hominidae</taxon>
        <taxon>Pan</taxon>
    </lineage>
</organism>
<evidence type="ECO:0000313" key="6">
    <source>
        <dbReference type="Proteomes" id="UP000236370"/>
    </source>
</evidence>
<evidence type="ECO:0000256" key="3">
    <source>
        <dbReference type="ARBA" id="ARBA00022658"/>
    </source>
</evidence>
<comment type="caution">
    <text evidence="5">The sequence shown here is derived from an EMBL/GenBank/DDBJ whole genome shotgun (WGS) entry which is preliminary data.</text>
</comment>
<evidence type="ECO:0000256" key="2">
    <source>
        <dbReference type="ARBA" id="ARBA00022490"/>
    </source>
</evidence>
<dbReference type="AlphaFoldDB" id="A0A2J8IRM5"/>
<dbReference type="EMBL" id="NBAG03000615">
    <property type="protein sequence ID" value="PNI13163.1"/>
    <property type="molecule type" value="Genomic_DNA"/>
</dbReference>
<feature type="region of interest" description="Disordered" evidence="4">
    <location>
        <begin position="108"/>
        <end position="141"/>
    </location>
</feature>
<dbReference type="PANTHER" id="PTHR47544:SF2">
    <property type="entry name" value="RHO GUANINE NUCLEOTIDE EXCHANGE FACTOR 4"/>
    <property type="match status" value="1"/>
</dbReference>
<evidence type="ECO:0000313" key="5">
    <source>
        <dbReference type="EMBL" id="PNI13163.1"/>
    </source>
</evidence>
<comment type="subcellular location">
    <subcellularLocation>
        <location evidence="1">Cytoplasm</location>
    </subcellularLocation>
</comment>
<feature type="compositionally biased region" description="Basic and acidic residues" evidence="4">
    <location>
        <begin position="25"/>
        <end position="44"/>
    </location>
</feature>
<evidence type="ECO:0000256" key="4">
    <source>
        <dbReference type="SAM" id="MobiDB-lite"/>
    </source>
</evidence>
<keyword evidence="2" id="KW-0963">Cytoplasm</keyword>
<reference evidence="5 6" key="1">
    <citation type="submission" date="2017-12" db="EMBL/GenBank/DDBJ databases">
        <title>High-resolution comparative analysis of great ape genomes.</title>
        <authorList>
            <person name="Pollen A."/>
            <person name="Hastie A."/>
            <person name="Hormozdiari F."/>
            <person name="Dougherty M."/>
            <person name="Liu R."/>
            <person name="Chaisson M."/>
            <person name="Hoppe E."/>
            <person name="Hill C."/>
            <person name="Pang A."/>
            <person name="Hillier L."/>
            <person name="Baker C."/>
            <person name="Armstrong J."/>
            <person name="Shendure J."/>
            <person name="Paten B."/>
            <person name="Wilson R."/>
            <person name="Chao H."/>
            <person name="Schneider V."/>
            <person name="Ventura M."/>
            <person name="Kronenberg Z."/>
            <person name="Murali S."/>
            <person name="Gordon D."/>
            <person name="Cantsilieris S."/>
            <person name="Munson K."/>
            <person name="Nelson B."/>
            <person name="Raja A."/>
            <person name="Underwood J."/>
            <person name="Diekhans M."/>
            <person name="Fiddes I."/>
            <person name="Haussler D."/>
            <person name="Eichler E."/>
        </authorList>
    </citation>
    <scope>NUCLEOTIDE SEQUENCE [LARGE SCALE GENOMIC DNA]</scope>
    <source>
        <strain evidence="5">Yerkes chimp pedigree #C0471</strain>
    </source>
</reference>
<feature type="region of interest" description="Disordered" evidence="4">
    <location>
        <begin position="25"/>
        <end position="75"/>
    </location>
</feature>
<name>A0A2J8IRM5_PANTR</name>
<feature type="non-terminal residue" evidence="5">
    <location>
        <position position="1"/>
    </location>
</feature>
<gene>
    <name evidence="5" type="ORF">CK820_G0053771</name>
</gene>
<feature type="compositionally biased region" description="Low complexity" evidence="4">
    <location>
        <begin position="108"/>
        <end position="117"/>
    </location>
</feature>
<dbReference type="Proteomes" id="UP000236370">
    <property type="component" value="Unassembled WGS sequence"/>
</dbReference>